<dbReference type="GO" id="GO:0016987">
    <property type="term" value="F:sigma factor activity"/>
    <property type="evidence" value="ECO:0007669"/>
    <property type="project" value="UniProtKB-KW"/>
</dbReference>
<dbReference type="GO" id="GO:0003677">
    <property type="term" value="F:DNA binding"/>
    <property type="evidence" value="ECO:0007669"/>
    <property type="project" value="UniProtKB-KW"/>
</dbReference>
<dbReference type="Gene3D" id="1.10.10.10">
    <property type="entry name" value="Winged helix-like DNA-binding domain superfamily/Winged helix DNA-binding domain"/>
    <property type="match status" value="1"/>
</dbReference>
<protein>
    <submittedName>
        <fullName evidence="7">Sigma-70 family RNA polymerase sigma factor</fullName>
    </submittedName>
</protein>
<evidence type="ECO:0000256" key="2">
    <source>
        <dbReference type="ARBA" id="ARBA00023015"/>
    </source>
</evidence>
<keyword evidence="5" id="KW-0804">Transcription</keyword>
<proteinExistence type="inferred from homology"/>
<name>A0A7V9AAD7_9BACT</name>
<evidence type="ECO:0000259" key="6">
    <source>
        <dbReference type="Pfam" id="PF04542"/>
    </source>
</evidence>
<gene>
    <name evidence="7" type="ORF">H0921_01330</name>
</gene>
<keyword evidence="8" id="KW-1185">Reference proteome</keyword>
<evidence type="ECO:0000256" key="3">
    <source>
        <dbReference type="ARBA" id="ARBA00023082"/>
    </source>
</evidence>
<evidence type="ECO:0000256" key="5">
    <source>
        <dbReference type="ARBA" id="ARBA00023163"/>
    </source>
</evidence>
<evidence type="ECO:0000313" key="8">
    <source>
        <dbReference type="Proteomes" id="UP000542342"/>
    </source>
</evidence>
<accession>A0A7V9AAD7</accession>
<dbReference type="SUPFAM" id="SSF88946">
    <property type="entry name" value="Sigma2 domain of RNA polymerase sigma factors"/>
    <property type="match status" value="1"/>
</dbReference>
<keyword evidence="2" id="KW-0805">Transcription regulation</keyword>
<evidence type="ECO:0000256" key="1">
    <source>
        <dbReference type="ARBA" id="ARBA00010641"/>
    </source>
</evidence>
<dbReference type="SUPFAM" id="SSF88659">
    <property type="entry name" value="Sigma3 and sigma4 domains of RNA polymerase sigma factors"/>
    <property type="match status" value="1"/>
</dbReference>
<dbReference type="InterPro" id="IPR007627">
    <property type="entry name" value="RNA_pol_sigma70_r2"/>
</dbReference>
<dbReference type="GO" id="GO:0006352">
    <property type="term" value="P:DNA-templated transcription initiation"/>
    <property type="evidence" value="ECO:0007669"/>
    <property type="project" value="InterPro"/>
</dbReference>
<dbReference type="PANTHER" id="PTHR43133:SF8">
    <property type="entry name" value="RNA POLYMERASE SIGMA FACTOR HI_1459-RELATED"/>
    <property type="match status" value="1"/>
</dbReference>
<dbReference type="Gene3D" id="1.10.1740.10">
    <property type="match status" value="1"/>
</dbReference>
<feature type="domain" description="RNA polymerase sigma-70 region 2" evidence="6">
    <location>
        <begin position="26"/>
        <end position="91"/>
    </location>
</feature>
<dbReference type="RefSeq" id="WP_194536217.1">
    <property type="nucleotide sequence ID" value="NZ_JACEFB010000001.1"/>
</dbReference>
<dbReference type="Proteomes" id="UP000542342">
    <property type="component" value="Unassembled WGS sequence"/>
</dbReference>
<dbReference type="Pfam" id="PF04542">
    <property type="entry name" value="Sigma70_r2"/>
    <property type="match status" value="1"/>
</dbReference>
<reference evidence="7 8" key="1">
    <citation type="submission" date="2020-07" db="EMBL/GenBank/DDBJ databases">
        <title>Thermogemmata thermophila gen. nov., sp. nov., a novel moderate thermophilic planctomycete from a Kamchatka hot spring.</title>
        <authorList>
            <person name="Elcheninov A.G."/>
            <person name="Podosokorskaya O.A."/>
            <person name="Kovaleva O.L."/>
            <person name="Novikov A."/>
            <person name="Bonch-Osmolovskaya E.A."/>
            <person name="Toshchakov S.V."/>
            <person name="Kublanov I.V."/>
        </authorList>
    </citation>
    <scope>NUCLEOTIDE SEQUENCE [LARGE SCALE GENOMIC DNA]</scope>
    <source>
        <strain evidence="7 8">2918</strain>
    </source>
</reference>
<dbReference type="InterPro" id="IPR014284">
    <property type="entry name" value="RNA_pol_sigma-70_dom"/>
</dbReference>
<dbReference type="InterPro" id="IPR036388">
    <property type="entry name" value="WH-like_DNA-bd_sf"/>
</dbReference>
<dbReference type="EMBL" id="JACEFB010000001">
    <property type="protein sequence ID" value="MBA2224799.1"/>
    <property type="molecule type" value="Genomic_DNA"/>
</dbReference>
<keyword evidence="3" id="KW-0731">Sigma factor</keyword>
<sequence>MLSTSQSLLQRACGEEPRAWERLCTLYGPMVYAWCRRAGLQDCDAADVVQEVFRAVFQHLKDFQARGGVFHAWLGKITANQVRQYFRQQRRLRLACLGQQAVEVADPAPSPEWESEWEHPSCRQQVIQRALELIRTEFTSTTWECFVRTTLQGQSSVDVAAYLGMNPNAVRQARYRVLHRLRQELEGLL</sequence>
<dbReference type="NCBIfam" id="TIGR02937">
    <property type="entry name" value="sigma70-ECF"/>
    <property type="match status" value="1"/>
</dbReference>
<dbReference type="InterPro" id="IPR039425">
    <property type="entry name" value="RNA_pol_sigma-70-like"/>
</dbReference>
<organism evidence="7 8">
    <name type="scientific">Thermogemmata fonticola</name>
    <dbReference type="NCBI Taxonomy" id="2755323"/>
    <lineage>
        <taxon>Bacteria</taxon>
        <taxon>Pseudomonadati</taxon>
        <taxon>Planctomycetota</taxon>
        <taxon>Planctomycetia</taxon>
        <taxon>Gemmatales</taxon>
        <taxon>Gemmataceae</taxon>
        <taxon>Thermogemmata</taxon>
    </lineage>
</organism>
<comment type="similarity">
    <text evidence="1">Belongs to the sigma-70 factor family. ECF subfamily.</text>
</comment>
<comment type="caution">
    <text evidence="7">The sequence shown here is derived from an EMBL/GenBank/DDBJ whole genome shotgun (WGS) entry which is preliminary data.</text>
</comment>
<dbReference type="InterPro" id="IPR013324">
    <property type="entry name" value="RNA_pol_sigma_r3/r4-like"/>
</dbReference>
<evidence type="ECO:0000256" key="4">
    <source>
        <dbReference type="ARBA" id="ARBA00023125"/>
    </source>
</evidence>
<dbReference type="PANTHER" id="PTHR43133">
    <property type="entry name" value="RNA POLYMERASE ECF-TYPE SIGMA FACTO"/>
    <property type="match status" value="1"/>
</dbReference>
<evidence type="ECO:0000313" key="7">
    <source>
        <dbReference type="EMBL" id="MBA2224799.1"/>
    </source>
</evidence>
<dbReference type="AlphaFoldDB" id="A0A7V9AAD7"/>
<keyword evidence="4" id="KW-0238">DNA-binding</keyword>
<dbReference type="InterPro" id="IPR013325">
    <property type="entry name" value="RNA_pol_sigma_r2"/>
</dbReference>